<name>A0A0C2U865_PARME</name>
<evidence type="ECO:0000313" key="1">
    <source>
        <dbReference type="EMBL" id="KIL97677.1"/>
    </source>
</evidence>
<dbReference type="OrthoDB" id="7322124at2"/>
<proteinExistence type="predicted"/>
<dbReference type="SUPFAM" id="SSF53448">
    <property type="entry name" value="Nucleotide-diphospho-sugar transferases"/>
    <property type="match status" value="1"/>
</dbReference>
<dbReference type="InterPro" id="IPR029044">
    <property type="entry name" value="Nucleotide-diphossugar_trans"/>
</dbReference>
<evidence type="ECO:0000313" key="2">
    <source>
        <dbReference type="Proteomes" id="UP000031971"/>
    </source>
</evidence>
<protein>
    <submittedName>
        <fullName evidence="1">Uncharacterized protein</fullName>
    </submittedName>
</protein>
<comment type="caution">
    <text evidence="1">The sequence shown here is derived from an EMBL/GenBank/DDBJ whole genome shotgun (WGS) entry which is preliminary data.</text>
</comment>
<dbReference type="Proteomes" id="UP000031971">
    <property type="component" value="Unassembled WGS sequence"/>
</dbReference>
<reference evidence="1 2" key="1">
    <citation type="submission" date="2015-01" db="EMBL/GenBank/DDBJ databases">
        <title>Genome Sequence of Magnetospirillum magnetotacticum Strain MS-1.</title>
        <authorList>
            <person name="Marinov G.K."/>
            <person name="Smalley M.D."/>
            <person name="DeSalvo G."/>
        </authorList>
    </citation>
    <scope>NUCLEOTIDE SEQUENCE [LARGE SCALE GENOMIC DNA]</scope>
    <source>
        <strain evidence="1 2">MS-1</strain>
    </source>
</reference>
<sequence length="367" mass="41116">MIIDSIDSLVKAKHCRDLDAVEVRTARFKCRNLLPHALKYALWALKPGGRLVVQDDGPALAETWEMPFAQVRRLVFKVLAGDAALVEMDAKAFRFTFTRTRPLPAPGWSAGLIFSGNDGELAAVAKCLEGLHAQPELTGDSGEILVCGPKRDLGFLAPWPHVRYVEFETPPGPRFLISAKKNFLATQFRFDKVLVLHARISLEPGCLAALPREFDVVTPAVSTLVKGRPCAYLDYVISDATDPNRMATRFNVPIDYPRRRYHEFLNRGEPYIDGGLFVARRDILLSVPLDGNLGWSEGEDSDWCRRVRANGFLVDLAHEAKATTDNNKMGRSVAPSTWDLIRRPIRRPLRALSAWARYLGKRLNGER</sequence>
<dbReference type="RefSeq" id="WP_009871190.1">
    <property type="nucleotide sequence ID" value="NZ_JXSL01000030.1"/>
</dbReference>
<organism evidence="1 2">
    <name type="scientific">Paramagnetospirillum magnetotacticum MS-1</name>
    <dbReference type="NCBI Taxonomy" id="272627"/>
    <lineage>
        <taxon>Bacteria</taxon>
        <taxon>Pseudomonadati</taxon>
        <taxon>Pseudomonadota</taxon>
        <taxon>Alphaproteobacteria</taxon>
        <taxon>Rhodospirillales</taxon>
        <taxon>Magnetospirillaceae</taxon>
        <taxon>Paramagnetospirillum</taxon>
    </lineage>
</organism>
<keyword evidence="2" id="KW-1185">Reference proteome</keyword>
<accession>A0A0C2U865</accession>
<dbReference type="EMBL" id="JXSL01000030">
    <property type="protein sequence ID" value="KIL97677.1"/>
    <property type="molecule type" value="Genomic_DNA"/>
</dbReference>
<dbReference type="STRING" id="272627.CCC_00738"/>
<gene>
    <name evidence="1" type="ORF">CCC_00738</name>
</gene>
<dbReference type="AlphaFoldDB" id="A0A0C2U865"/>